<accession>A0A1R3L5A3</accession>
<keyword evidence="3" id="KW-1185">Reference proteome</keyword>
<evidence type="ECO:0000313" key="2">
    <source>
        <dbReference type="EMBL" id="ONK54793.1"/>
    </source>
</evidence>
<sequence length="140" mass="15368">MIFRLAGRCSADPRANPGRVTEGQKGRDKRKKAAAAASAPPPPETAPDTSRDAQRGSSTKTTESEKNSTLTRKVFEDRPLRARNTTSFIHPAKKSGGIRSARLAVPCDSGGSSRPRSSRRRGTASSTWRRRVGRRRLRNR</sequence>
<reference evidence="3" key="1">
    <citation type="journal article" date="2017" name="Nat. Commun.">
        <title>The asparagus genome sheds light on the origin and evolution of a young Y chromosome.</title>
        <authorList>
            <person name="Harkess A."/>
            <person name="Zhou J."/>
            <person name="Xu C."/>
            <person name="Bowers J.E."/>
            <person name="Van der Hulst R."/>
            <person name="Ayyampalayam S."/>
            <person name="Mercati F."/>
            <person name="Riccardi P."/>
            <person name="McKain M.R."/>
            <person name="Kakrana A."/>
            <person name="Tang H."/>
            <person name="Ray J."/>
            <person name="Groenendijk J."/>
            <person name="Arikit S."/>
            <person name="Mathioni S.M."/>
            <person name="Nakano M."/>
            <person name="Shan H."/>
            <person name="Telgmann-Rauber A."/>
            <person name="Kanno A."/>
            <person name="Yue Z."/>
            <person name="Chen H."/>
            <person name="Li W."/>
            <person name="Chen Y."/>
            <person name="Xu X."/>
            <person name="Zhang Y."/>
            <person name="Luo S."/>
            <person name="Chen H."/>
            <person name="Gao J."/>
            <person name="Mao Z."/>
            <person name="Pires J.C."/>
            <person name="Luo M."/>
            <person name="Kudrna D."/>
            <person name="Wing R.A."/>
            <person name="Meyers B.C."/>
            <person name="Yi K."/>
            <person name="Kong H."/>
            <person name="Lavrijsen P."/>
            <person name="Sunseri F."/>
            <person name="Falavigna A."/>
            <person name="Ye Y."/>
            <person name="Leebens-Mack J.H."/>
            <person name="Chen G."/>
        </authorList>
    </citation>
    <scope>NUCLEOTIDE SEQUENCE [LARGE SCALE GENOMIC DNA]</scope>
    <source>
        <strain evidence="3">cv. DH0086</strain>
    </source>
</reference>
<dbReference type="EMBL" id="KV864159">
    <property type="protein sequence ID" value="ONK54793.1"/>
    <property type="molecule type" value="Genomic_DNA"/>
</dbReference>
<evidence type="ECO:0000313" key="3">
    <source>
        <dbReference type="Proteomes" id="UP000243459"/>
    </source>
</evidence>
<dbReference type="Proteomes" id="UP000243459">
    <property type="component" value="Unassembled WGS sequence"/>
</dbReference>
<proteinExistence type="predicted"/>
<name>A0A1R3L5A3_ASPOF</name>
<feature type="compositionally biased region" description="Basic residues" evidence="1">
    <location>
        <begin position="116"/>
        <end position="140"/>
    </location>
</feature>
<feature type="region of interest" description="Disordered" evidence="1">
    <location>
        <begin position="1"/>
        <end position="140"/>
    </location>
</feature>
<evidence type="ECO:0000256" key="1">
    <source>
        <dbReference type="SAM" id="MobiDB-lite"/>
    </source>
</evidence>
<protein>
    <submittedName>
        <fullName evidence="2">Uncharacterized protein</fullName>
    </submittedName>
</protein>
<dbReference type="Gramene" id="ONK54793">
    <property type="protein sequence ID" value="ONK54793"/>
    <property type="gene ID" value="A4U43_UnF11280"/>
</dbReference>
<organism evidence="2 3">
    <name type="scientific">Asparagus officinalis</name>
    <name type="common">Garden asparagus</name>
    <dbReference type="NCBI Taxonomy" id="4686"/>
    <lineage>
        <taxon>Eukaryota</taxon>
        <taxon>Viridiplantae</taxon>
        <taxon>Streptophyta</taxon>
        <taxon>Embryophyta</taxon>
        <taxon>Tracheophyta</taxon>
        <taxon>Spermatophyta</taxon>
        <taxon>Magnoliopsida</taxon>
        <taxon>Liliopsida</taxon>
        <taxon>Asparagales</taxon>
        <taxon>Asparagaceae</taxon>
        <taxon>Asparagoideae</taxon>
        <taxon>Asparagus</taxon>
    </lineage>
</organism>
<dbReference type="AlphaFoldDB" id="A0A1R3L5A3"/>
<gene>
    <name evidence="2" type="ORF">A4U43_UnF11280</name>
</gene>